<organism evidence="2 3">
    <name type="scientific">Oreochromis niloticus</name>
    <name type="common">Nile tilapia</name>
    <name type="synonym">Tilapia nilotica</name>
    <dbReference type="NCBI Taxonomy" id="8128"/>
    <lineage>
        <taxon>Eukaryota</taxon>
        <taxon>Metazoa</taxon>
        <taxon>Chordata</taxon>
        <taxon>Craniata</taxon>
        <taxon>Vertebrata</taxon>
        <taxon>Euteleostomi</taxon>
        <taxon>Actinopterygii</taxon>
        <taxon>Neopterygii</taxon>
        <taxon>Teleostei</taxon>
        <taxon>Neoteleostei</taxon>
        <taxon>Acanthomorphata</taxon>
        <taxon>Ovalentaria</taxon>
        <taxon>Cichlomorphae</taxon>
        <taxon>Cichliformes</taxon>
        <taxon>Cichlidae</taxon>
        <taxon>African cichlids</taxon>
        <taxon>Pseudocrenilabrinae</taxon>
        <taxon>Oreochromini</taxon>
        <taxon>Oreochromis</taxon>
    </lineage>
</organism>
<dbReference type="Gene3D" id="1.10.10.10">
    <property type="entry name" value="Winged helix-like DNA-binding domain superfamily/Winged helix DNA-binding domain"/>
    <property type="match status" value="2"/>
</dbReference>
<evidence type="ECO:0000313" key="2">
    <source>
        <dbReference type="Ensembl" id="ENSONIP00000053026.1"/>
    </source>
</evidence>
<evidence type="ECO:0000256" key="1">
    <source>
        <dbReference type="SAM" id="MobiDB-lite"/>
    </source>
</evidence>
<dbReference type="Proteomes" id="UP000005207">
    <property type="component" value="Linkage group LG19"/>
</dbReference>
<evidence type="ECO:0000313" key="3">
    <source>
        <dbReference type="Proteomes" id="UP000005207"/>
    </source>
</evidence>
<dbReference type="PANTHER" id="PTHR16206:SF12">
    <property type="entry name" value="DEP DOMAIN-CONTAINING PROTEIN 1A"/>
    <property type="match status" value="1"/>
</dbReference>
<feature type="region of interest" description="Disordered" evidence="1">
    <location>
        <begin position="102"/>
        <end position="122"/>
    </location>
</feature>
<keyword evidence="3" id="KW-1185">Reference proteome</keyword>
<name>A0A669CY37_ORENI</name>
<accession>A0A669CY37</accession>
<dbReference type="Ensembl" id="ENSONIT00000033526.1">
    <property type="protein sequence ID" value="ENSONIP00000053026.1"/>
    <property type="gene ID" value="ENSONIG00000041624.1"/>
</dbReference>
<sequence>MSSHVICPGLYRATKLWNDVVCLFRACMPLRKHRYNFRHYLLCNSSFGPDITRQQTVHLLKRFLKNHVTEDVKGCWGTEDLEDNNVLYGRWRTRKMWNLDSKQTKQEGNNQPTEVQQKQRQELTAGDEQEIWKDITLTHLQRILDVPSLDEVLDHHYVNPQNIIHNMTKVNKHGVATLDDFYNGFTSQTYKNCCEHDIHTVANYILSIKTVIFKYIYKLRVHLIIDK</sequence>
<dbReference type="AlphaFoldDB" id="A0A669CY37"/>
<proteinExistence type="predicted"/>
<dbReference type="SUPFAM" id="SSF46785">
    <property type="entry name" value="Winged helix' DNA-binding domain"/>
    <property type="match status" value="1"/>
</dbReference>
<dbReference type="InParanoid" id="A0A669CY37"/>
<feature type="compositionally biased region" description="Polar residues" evidence="1">
    <location>
        <begin position="106"/>
        <end position="118"/>
    </location>
</feature>
<protein>
    <submittedName>
        <fullName evidence="2">Uncharacterized protein</fullName>
    </submittedName>
</protein>
<reference evidence="3" key="1">
    <citation type="submission" date="2012-01" db="EMBL/GenBank/DDBJ databases">
        <title>The Genome Sequence of Oreochromis niloticus (Nile Tilapia).</title>
        <authorList>
            <consortium name="Broad Institute Genome Assembly Team"/>
            <consortium name="Broad Institute Sequencing Platform"/>
            <person name="Di Palma F."/>
            <person name="Johnson J."/>
            <person name="Lander E.S."/>
            <person name="Lindblad-Toh K."/>
        </authorList>
    </citation>
    <scope>NUCLEOTIDE SEQUENCE [LARGE SCALE GENOMIC DNA]</scope>
</reference>
<reference evidence="2" key="3">
    <citation type="submission" date="2025-09" db="UniProtKB">
        <authorList>
            <consortium name="Ensembl"/>
        </authorList>
    </citation>
    <scope>IDENTIFICATION</scope>
</reference>
<reference evidence="2" key="2">
    <citation type="submission" date="2025-08" db="UniProtKB">
        <authorList>
            <consortium name="Ensembl"/>
        </authorList>
    </citation>
    <scope>IDENTIFICATION</scope>
</reference>
<dbReference type="GeneTree" id="ENSGT00950000182976"/>
<dbReference type="PANTHER" id="PTHR16206">
    <property type="entry name" value="DEP DOMAIN-CONTAINING"/>
    <property type="match status" value="1"/>
</dbReference>
<dbReference type="InterPro" id="IPR036390">
    <property type="entry name" value="WH_DNA-bd_sf"/>
</dbReference>
<dbReference type="InterPro" id="IPR036388">
    <property type="entry name" value="WH-like_DNA-bd_sf"/>
</dbReference>
<dbReference type="OMA" id="NCCEHDI"/>